<dbReference type="GO" id="GO:0009055">
    <property type="term" value="F:electron transfer activity"/>
    <property type="evidence" value="ECO:0007669"/>
    <property type="project" value="InterPro"/>
</dbReference>
<evidence type="ECO:0000256" key="6">
    <source>
        <dbReference type="PROSITE-ProRule" id="PRU00433"/>
    </source>
</evidence>
<accession>A0A840MIZ5</accession>
<dbReference type="InterPro" id="IPR036909">
    <property type="entry name" value="Cyt_c-like_dom_sf"/>
</dbReference>
<dbReference type="Gene3D" id="1.10.760.10">
    <property type="entry name" value="Cytochrome c-like domain"/>
    <property type="match status" value="2"/>
</dbReference>
<evidence type="ECO:0000259" key="7">
    <source>
        <dbReference type="PROSITE" id="PS51007"/>
    </source>
</evidence>
<evidence type="ECO:0000313" key="9">
    <source>
        <dbReference type="Proteomes" id="UP000575898"/>
    </source>
</evidence>
<feature type="domain" description="Cytochrome c" evidence="7">
    <location>
        <begin position="24"/>
        <end position="104"/>
    </location>
</feature>
<comment type="caution">
    <text evidence="8">The sequence shown here is derived from an EMBL/GenBank/DDBJ whole genome shotgun (WGS) entry which is preliminary data.</text>
</comment>
<evidence type="ECO:0000256" key="4">
    <source>
        <dbReference type="ARBA" id="ARBA00022982"/>
    </source>
</evidence>
<gene>
    <name evidence="8" type="ORF">HNQ59_000749</name>
</gene>
<evidence type="ECO:0000313" key="8">
    <source>
        <dbReference type="EMBL" id="MBB5017485.1"/>
    </source>
</evidence>
<keyword evidence="2 6" id="KW-0349">Heme</keyword>
<dbReference type="PANTHER" id="PTHR40942">
    <property type="match status" value="1"/>
</dbReference>
<evidence type="ECO:0000256" key="2">
    <source>
        <dbReference type="ARBA" id="ARBA00022617"/>
    </source>
</evidence>
<keyword evidence="4" id="KW-0249">Electron transport</keyword>
<dbReference type="PANTHER" id="PTHR40942:SF4">
    <property type="entry name" value="CYTOCHROME C5"/>
    <property type="match status" value="1"/>
</dbReference>
<sequence>MSNEAVTARIQPVGISKASIPVAPGSRSGEQVYTAICSSCHATGAAGSPKMGDNAGWAPRISKGFQTLIDHAVKGFNAMPARGGSPDLTDDEVARAVAYMANKSGASFTEPKVAAPAGGTAKVDAAQGKHIVDTVCSACHATGAAGAPKTGDKAAWSPRLAGGMEALIASATQGKGAMPPKGGFSGSDDEFKAAVEYLVSQAK</sequence>
<proteinExistence type="predicted"/>
<keyword evidence="1" id="KW-0813">Transport</keyword>
<evidence type="ECO:0000256" key="5">
    <source>
        <dbReference type="ARBA" id="ARBA00023004"/>
    </source>
</evidence>
<reference evidence="8 9" key="1">
    <citation type="submission" date="2020-08" db="EMBL/GenBank/DDBJ databases">
        <title>Genomic Encyclopedia of Type Strains, Phase IV (KMG-IV): sequencing the most valuable type-strain genomes for metagenomic binning, comparative biology and taxonomic classification.</title>
        <authorList>
            <person name="Goeker M."/>
        </authorList>
    </citation>
    <scope>NUCLEOTIDE SEQUENCE [LARGE SCALE GENOMIC DNA]</scope>
    <source>
        <strain evidence="8 9">DSM 27165</strain>
    </source>
</reference>
<keyword evidence="3 6" id="KW-0479">Metal-binding</keyword>
<organism evidence="8 9">
    <name type="scientific">Chitinivorax tropicus</name>
    <dbReference type="NCBI Taxonomy" id="714531"/>
    <lineage>
        <taxon>Bacteria</taxon>
        <taxon>Pseudomonadati</taxon>
        <taxon>Pseudomonadota</taxon>
        <taxon>Betaproteobacteria</taxon>
        <taxon>Chitinivorax</taxon>
    </lineage>
</organism>
<protein>
    <submittedName>
        <fullName evidence="8">Cytochrome c5</fullName>
    </submittedName>
</protein>
<dbReference type="InterPro" id="IPR002323">
    <property type="entry name" value="Cyt_CIE"/>
</dbReference>
<dbReference type="GO" id="GO:0020037">
    <property type="term" value="F:heme binding"/>
    <property type="evidence" value="ECO:0007669"/>
    <property type="project" value="InterPro"/>
</dbReference>
<dbReference type="SUPFAM" id="SSF46626">
    <property type="entry name" value="Cytochrome c"/>
    <property type="match status" value="2"/>
</dbReference>
<dbReference type="Proteomes" id="UP000575898">
    <property type="component" value="Unassembled WGS sequence"/>
</dbReference>
<evidence type="ECO:0000256" key="3">
    <source>
        <dbReference type="ARBA" id="ARBA00022723"/>
    </source>
</evidence>
<dbReference type="PRINTS" id="PR00607">
    <property type="entry name" value="CYTCHROMECIE"/>
</dbReference>
<dbReference type="PROSITE" id="PS51007">
    <property type="entry name" value="CYTC"/>
    <property type="match status" value="2"/>
</dbReference>
<evidence type="ECO:0000256" key="1">
    <source>
        <dbReference type="ARBA" id="ARBA00022448"/>
    </source>
</evidence>
<dbReference type="InterPro" id="IPR009056">
    <property type="entry name" value="Cyt_c-like_dom"/>
</dbReference>
<dbReference type="AlphaFoldDB" id="A0A840MIZ5"/>
<dbReference type="EMBL" id="JACHHY010000003">
    <property type="protein sequence ID" value="MBB5017485.1"/>
    <property type="molecule type" value="Genomic_DNA"/>
</dbReference>
<dbReference type="GO" id="GO:0005506">
    <property type="term" value="F:iron ion binding"/>
    <property type="evidence" value="ECO:0007669"/>
    <property type="project" value="InterPro"/>
</dbReference>
<keyword evidence="9" id="KW-1185">Reference proteome</keyword>
<name>A0A840MIZ5_9PROT</name>
<dbReference type="Pfam" id="PF13442">
    <property type="entry name" value="Cytochrome_CBB3"/>
    <property type="match status" value="2"/>
</dbReference>
<feature type="domain" description="Cytochrome c" evidence="7">
    <location>
        <begin position="123"/>
        <end position="202"/>
    </location>
</feature>
<keyword evidence="5 6" id="KW-0408">Iron</keyword>